<dbReference type="EMBL" id="AMQN01006442">
    <property type="status" value="NOT_ANNOTATED_CDS"/>
    <property type="molecule type" value="Genomic_DNA"/>
</dbReference>
<evidence type="ECO:0000259" key="14">
    <source>
        <dbReference type="Pfam" id="PF03727"/>
    </source>
</evidence>
<dbReference type="PROSITE" id="PS51748">
    <property type="entry name" value="HEXOKINASE_2"/>
    <property type="match status" value="1"/>
</dbReference>
<sequence length="423" mass="46244">METLSTEIEFAMHPDPEVRSRTPILNENTFVQTLLDGSENGDFLALDLGGTNFRVLLCTMKDGRCTSTTNFYKLPNETLSGPSAGVFDHIADSIHKFLTEKNLLGETLPLGFTFSFPMVQESLKKGILRTWTKSFSCPDGVGEDAVKMLEDALFRKGDVNVNVVAILNDATGTLLAGSYLDHRCGIGMILGTGCNAAYVERVENVKKWQPNGNSRSPQVVIDIEWGAFGDNGSLDFIKTKYDAAVDAHSNHVGSYGFEKLFAGHYVGDLGRLIMLDLVQNGVLFTPEAESVLSQWGVFKAGHISAIEKGHETIVLDEIGLTHLATEQDLAIMRQISSMLTLRTAQVVSGALAVFIRRMQWQELTVAIDGSLYRYHPKLHEKITLWLEELCPLTQVKLIDAVDGSGKGAAFAAAVAVKQQSQSA</sequence>
<gene>
    <name evidence="15" type="ORF">CAPTEDRAFT_151872</name>
</gene>
<dbReference type="InterPro" id="IPR022672">
    <property type="entry name" value="Hexokinase_N"/>
</dbReference>
<evidence type="ECO:0000256" key="8">
    <source>
        <dbReference type="ARBA" id="ARBA00023152"/>
    </source>
</evidence>
<dbReference type="EnsemblMetazoa" id="CapteT151872">
    <property type="protein sequence ID" value="CapteP151872"/>
    <property type="gene ID" value="CapteG151872"/>
</dbReference>
<dbReference type="GO" id="GO:0004340">
    <property type="term" value="F:glucokinase activity"/>
    <property type="evidence" value="ECO:0007669"/>
    <property type="project" value="TreeGrafter"/>
</dbReference>
<dbReference type="InterPro" id="IPR001312">
    <property type="entry name" value="Hexokinase"/>
</dbReference>
<keyword evidence="7 12" id="KW-0067">ATP-binding</keyword>
<keyword evidence="5 12" id="KW-0547">Nucleotide-binding</keyword>
<protein>
    <recommendedName>
        <fullName evidence="12">Phosphotransferase</fullName>
        <ecNumber evidence="12">2.7.1.-</ecNumber>
    </recommendedName>
</protein>
<evidence type="ECO:0000256" key="3">
    <source>
        <dbReference type="ARBA" id="ARBA00009225"/>
    </source>
</evidence>
<evidence type="ECO:0000256" key="5">
    <source>
        <dbReference type="ARBA" id="ARBA00022741"/>
    </source>
</evidence>
<comment type="catalytic activity">
    <reaction evidence="10">
        <text>D-fructose + ATP = D-fructose 6-phosphate + ADP + H(+)</text>
        <dbReference type="Rhea" id="RHEA:16125"/>
        <dbReference type="ChEBI" id="CHEBI:15378"/>
        <dbReference type="ChEBI" id="CHEBI:30616"/>
        <dbReference type="ChEBI" id="CHEBI:37721"/>
        <dbReference type="ChEBI" id="CHEBI:61527"/>
        <dbReference type="ChEBI" id="CHEBI:456216"/>
        <dbReference type="EC" id="2.7.1.1"/>
    </reaction>
    <physiologicalReaction direction="left-to-right" evidence="10">
        <dbReference type="Rhea" id="RHEA:16126"/>
    </physiologicalReaction>
</comment>
<evidence type="ECO:0000313" key="17">
    <source>
        <dbReference type="Proteomes" id="UP000014760"/>
    </source>
</evidence>
<dbReference type="GO" id="GO:0005524">
    <property type="term" value="F:ATP binding"/>
    <property type="evidence" value="ECO:0007669"/>
    <property type="project" value="UniProtKB-UniRule"/>
</dbReference>
<comment type="catalytic activity">
    <reaction evidence="11">
        <text>D-glucose + ATP = D-glucose 6-phosphate + ADP + H(+)</text>
        <dbReference type="Rhea" id="RHEA:17825"/>
        <dbReference type="ChEBI" id="CHEBI:4167"/>
        <dbReference type="ChEBI" id="CHEBI:15378"/>
        <dbReference type="ChEBI" id="CHEBI:30616"/>
        <dbReference type="ChEBI" id="CHEBI:61548"/>
        <dbReference type="ChEBI" id="CHEBI:456216"/>
        <dbReference type="EC" id="2.7.1.1"/>
    </reaction>
    <physiologicalReaction direction="left-to-right" evidence="11">
        <dbReference type="Rhea" id="RHEA:17826"/>
    </physiologicalReaction>
</comment>
<evidence type="ECO:0000256" key="10">
    <source>
        <dbReference type="ARBA" id="ARBA00047905"/>
    </source>
</evidence>
<evidence type="ECO:0000256" key="1">
    <source>
        <dbReference type="ARBA" id="ARBA00004888"/>
    </source>
</evidence>
<evidence type="ECO:0000313" key="15">
    <source>
        <dbReference type="EMBL" id="ELU09300.1"/>
    </source>
</evidence>
<reference evidence="15 17" key="2">
    <citation type="journal article" date="2013" name="Nature">
        <title>Insights into bilaterian evolution from three spiralian genomes.</title>
        <authorList>
            <person name="Simakov O."/>
            <person name="Marletaz F."/>
            <person name="Cho S.J."/>
            <person name="Edsinger-Gonzales E."/>
            <person name="Havlak P."/>
            <person name="Hellsten U."/>
            <person name="Kuo D.H."/>
            <person name="Larsson T."/>
            <person name="Lv J."/>
            <person name="Arendt D."/>
            <person name="Savage R."/>
            <person name="Osoegawa K."/>
            <person name="de Jong P."/>
            <person name="Grimwood J."/>
            <person name="Chapman J.A."/>
            <person name="Shapiro H."/>
            <person name="Aerts A."/>
            <person name="Otillar R.P."/>
            <person name="Terry A.Y."/>
            <person name="Boore J.L."/>
            <person name="Grigoriev I.V."/>
            <person name="Lindberg D.R."/>
            <person name="Seaver E.C."/>
            <person name="Weisblat D.A."/>
            <person name="Putnam N.H."/>
            <person name="Rokhsar D.S."/>
        </authorList>
    </citation>
    <scope>NUCLEOTIDE SEQUENCE</scope>
    <source>
        <strain evidence="15 17">I ESC-2004</strain>
    </source>
</reference>
<comment type="pathway">
    <text evidence="1">Carbohydrate degradation; glycolysis; D-glyceraldehyde 3-phosphate and glycerone phosphate from D-glucose: step 1/4.</text>
</comment>
<dbReference type="GO" id="GO:0008865">
    <property type="term" value="F:fructokinase activity"/>
    <property type="evidence" value="ECO:0007669"/>
    <property type="project" value="TreeGrafter"/>
</dbReference>
<dbReference type="HOGENOM" id="CLU_014393_5_3_1"/>
<proteinExistence type="inferred from homology"/>
<evidence type="ECO:0000256" key="6">
    <source>
        <dbReference type="ARBA" id="ARBA00022777"/>
    </source>
</evidence>
<dbReference type="GO" id="GO:0005829">
    <property type="term" value="C:cytosol"/>
    <property type="evidence" value="ECO:0007669"/>
    <property type="project" value="TreeGrafter"/>
</dbReference>
<feature type="domain" description="Hexokinase C-terminal" evidence="14">
    <location>
        <begin position="186"/>
        <end position="414"/>
    </location>
</feature>
<dbReference type="GO" id="GO:0006006">
    <property type="term" value="P:glucose metabolic process"/>
    <property type="evidence" value="ECO:0007669"/>
    <property type="project" value="TreeGrafter"/>
</dbReference>
<dbReference type="OrthoDB" id="419537at2759"/>
<dbReference type="Proteomes" id="UP000014760">
    <property type="component" value="Unassembled WGS sequence"/>
</dbReference>
<evidence type="ECO:0000256" key="2">
    <source>
        <dbReference type="ARBA" id="ARBA00005028"/>
    </source>
</evidence>
<comment type="catalytic activity">
    <reaction evidence="9">
        <text>a D-hexose + ATP = a D-hexose 6-phosphate + ADP + H(+)</text>
        <dbReference type="Rhea" id="RHEA:22740"/>
        <dbReference type="ChEBI" id="CHEBI:4194"/>
        <dbReference type="ChEBI" id="CHEBI:15378"/>
        <dbReference type="ChEBI" id="CHEBI:30616"/>
        <dbReference type="ChEBI" id="CHEBI:229467"/>
        <dbReference type="ChEBI" id="CHEBI:456216"/>
        <dbReference type="EC" id="2.7.1.1"/>
    </reaction>
    <physiologicalReaction direction="left-to-right" evidence="9">
        <dbReference type="Rhea" id="RHEA:22741"/>
    </physiologicalReaction>
</comment>
<dbReference type="SUPFAM" id="SSF53067">
    <property type="entry name" value="Actin-like ATPase domain"/>
    <property type="match status" value="2"/>
</dbReference>
<evidence type="ECO:0000256" key="7">
    <source>
        <dbReference type="ARBA" id="ARBA00022840"/>
    </source>
</evidence>
<evidence type="ECO:0000256" key="12">
    <source>
        <dbReference type="RuleBase" id="RU362007"/>
    </source>
</evidence>
<keyword evidence="4 12" id="KW-0808">Transferase</keyword>
<dbReference type="GO" id="GO:0006096">
    <property type="term" value="P:glycolytic process"/>
    <property type="evidence" value="ECO:0007669"/>
    <property type="project" value="UniProtKB-UniPathway"/>
</dbReference>
<dbReference type="PRINTS" id="PR00475">
    <property type="entry name" value="HEXOKINASE"/>
</dbReference>
<dbReference type="Gene3D" id="3.30.420.40">
    <property type="match status" value="1"/>
</dbReference>
<dbReference type="GO" id="GO:0005739">
    <property type="term" value="C:mitochondrion"/>
    <property type="evidence" value="ECO:0007669"/>
    <property type="project" value="TreeGrafter"/>
</dbReference>
<dbReference type="EC" id="2.7.1.-" evidence="12"/>
<dbReference type="AlphaFoldDB" id="R7USW3"/>
<dbReference type="STRING" id="283909.R7USW3"/>
<reference evidence="17" key="1">
    <citation type="submission" date="2012-12" db="EMBL/GenBank/DDBJ databases">
        <authorList>
            <person name="Hellsten U."/>
            <person name="Grimwood J."/>
            <person name="Chapman J.A."/>
            <person name="Shapiro H."/>
            <person name="Aerts A."/>
            <person name="Otillar R.P."/>
            <person name="Terry A.Y."/>
            <person name="Boore J.L."/>
            <person name="Simakov O."/>
            <person name="Marletaz F."/>
            <person name="Cho S.-J."/>
            <person name="Edsinger-Gonzales E."/>
            <person name="Havlak P."/>
            <person name="Kuo D.-H."/>
            <person name="Larsson T."/>
            <person name="Lv J."/>
            <person name="Arendt D."/>
            <person name="Savage R."/>
            <person name="Osoegawa K."/>
            <person name="de Jong P."/>
            <person name="Lindberg D.R."/>
            <person name="Seaver E.C."/>
            <person name="Weisblat D.A."/>
            <person name="Putnam N.H."/>
            <person name="Grigoriev I.V."/>
            <person name="Rokhsar D.S."/>
        </authorList>
    </citation>
    <scope>NUCLEOTIDE SEQUENCE</scope>
    <source>
        <strain evidence="17">I ESC-2004</strain>
    </source>
</reference>
<keyword evidence="6 12" id="KW-0418">Kinase</keyword>
<dbReference type="FunFam" id="3.30.420.40:FF:000805">
    <property type="entry name" value="Hexokinase-2"/>
    <property type="match status" value="1"/>
</dbReference>
<dbReference type="InterPro" id="IPR043129">
    <property type="entry name" value="ATPase_NBD"/>
</dbReference>
<keyword evidence="8 12" id="KW-0324">Glycolysis</keyword>
<dbReference type="UniPathway" id="UPA00109">
    <property type="reaction ID" value="UER00180"/>
</dbReference>
<dbReference type="InterPro" id="IPR022673">
    <property type="entry name" value="Hexokinase_C"/>
</dbReference>
<name>R7USW3_CAPTE</name>
<dbReference type="Pfam" id="PF03727">
    <property type="entry name" value="Hexokinase_2"/>
    <property type="match status" value="1"/>
</dbReference>
<evidence type="ECO:0000256" key="9">
    <source>
        <dbReference type="ARBA" id="ARBA00044613"/>
    </source>
</evidence>
<accession>R7USW3</accession>
<evidence type="ECO:0000256" key="11">
    <source>
        <dbReference type="ARBA" id="ARBA00048160"/>
    </source>
</evidence>
<keyword evidence="17" id="KW-1185">Reference proteome</keyword>
<evidence type="ECO:0000256" key="4">
    <source>
        <dbReference type="ARBA" id="ARBA00022679"/>
    </source>
</evidence>
<evidence type="ECO:0000259" key="13">
    <source>
        <dbReference type="Pfam" id="PF00349"/>
    </source>
</evidence>
<dbReference type="GO" id="GO:0005536">
    <property type="term" value="F:D-glucose binding"/>
    <property type="evidence" value="ECO:0007669"/>
    <property type="project" value="InterPro"/>
</dbReference>
<dbReference type="PANTHER" id="PTHR19443">
    <property type="entry name" value="HEXOKINASE"/>
    <property type="match status" value="1"/>
</dbReference>
<reference evidence="16" key="3">
    <citation type="submission" date="2015-06" db="UniProtKB">
        <authorList>
            <consortium name="EnsemblMetazoa"/>
        </authorList>
    </citation>
    <scope>IDENTIFICATION</scope>
</reference>
<dbReference type="EMBL" id="KB298361">
    <property type="protein sequence ID" value="ELU09300.1"/>
    <property type="molecule type" value="Genomic_DNA"/>
</dbReference>
<comment type="similarity">
    <text evidence="3 12">Belongs to the hexokinase family.</text>
</comment>
<feature type="domain" description="Hexokinase N-terminal" evidence="13">
    <location>
        <begin position="28"/>
        <end position="179"/>
    </location>
</feature>
<dbReference type="Gene3D" id="3.40.367.20">
    <property type="match status" value="1"/>
</dbReference>
<evidence type="ECO:0000313" key="16">
    <source>
        <dbReference type="EnsemblMetazoa" id="CapteP151872"/>
    </source>
</evidence>
<organism evidence="15">
    <name type="scientific">Capitella teleta</name>
    <name type="common">Polychaete worm</name>
    <dbReference type="NCBI Taxonomy" id="283909"/>
    <lineage>
        <taxon>Eukaryota</taxon>
        <taxon>Metazoa</taxon>
        <taxon>Spiralia</taxon>
        <taxon>Lophotrochozoa</taxon>
        <taxon>Annelida</taxon>
        <taxon>Polychaeta</taxon>
        <taxon>Sedentaria</taxon>
        <taxon>Scolecida</taxon>
        <taxon>Capitellidae</taxon>
        <taxon>Capitella</taxon>
    </lineage>
</organism>
<dbReference type="OMA" id="TNIRVCD"/>
<dbReference type="UniPathway" id="UPA00242"/>
<dbReference type="PANTHER" id="PTHR19443:SF54">
    <property type="entry name" value="PHOSPHOTRANSFERASE"/>
    <property type="match status" value="1"/>
</dbReference>
<dbReference type="Pfam" id="PF00349">
    <property type="entry name" value="Hexokinase_1"/>
    <property type="match status" value="1"/>
</dbReference>
<dbReference type="GO" id="GO:0001678">
    <property type="term" value="P:intracellular glucose homeostasis"/>
    <property type="evidence" value="ECO:0007669"/>
    <property type="project" value="InterPro"/>
</dbReference>
<comment type="pathway">
    <text evidence="2">Carbohydrate metabolism; hexose metabolism.</text>
</comment>